<feature type="transmembrane region" description="Helical" evidence="1">
    <location>
        <begin position="777"/>
        <end position="798"/>
    </location>
</feature>
<proteinExistence type="predicted"/>
<reference evidence="2" key="1">
    <citation type="submission" date="2020-01" db="EMBL/GenBank/DDBJ databases">
        <authorList>
            <person name="Feng Z.H.Z."/>
        </authorList>
    </citation>
    <scope>NUCLEOTIDE SEQUENCE</scope>
    <source>
        <strain evidence="2">CBS107.38</strain>
    </source>
</reference>
<sequence length="1294" mass="142988">MFSFRTSLQPALSAKPSANHASFLKSVLGKRNRTTGPNRAPWKPSAFHPVTLITATLIAWAFIAVLQVLLIRSQNDGGIIFATTIDDIPLGQSFAYLYLPTIFALVFSIFWAWIDLQVKRFEPYHQLSQPDGAWGKDSLLISYPFDFLPFVPFSAFKSRHWAVFWASLCVVFVTWGVVPLQAGIFATETITRTSAATFARSDGFMSANKQIQNIDGRYIQSAHGIIWLNETLPPYMTRDYVLAPVRPKDVVSDFASNLTWTSDTMLYSLDMKCETPTVKVKNETTFSGDINAGFETIQTAAYMSSNGCGFPTDYYNALGNETIGPNPSFSNQSVYDTKEFASVYIGYYRTDFASWYLEGLCPETSNHTFMAMFTRNKRSVNDKPQNVTRLYCTPAYYQQEVTANIHAVTRRPVNITAKGEKVPLPAEKWNTTFFEYQMNTGNSDVESPNALPLKYWPDQLETVSAFPLSLGSQGTILSDMAGFAIGASNHTLDALLDPEALGRAYEAAYRIIFARSMVEILDQDFTASTTVNGSTEYRVVAVVVVPVFTYIVEGLLGFISMCSIALLVISLRRQWSLQSDPATISSVMALVSDNPALLDDFAKLDRASMEDFQAHLKDKKFLLERSERGNTITEADNFDPLGIHAHGAVRTDSEESQAPTPVRPKEFRSFMVTPFVSLLVALAITLGVLLHQSLPHGITRPPDTVIRQLVTNYVPTALATLIEPVWILINRLLCLLQPLEELRGGKATAQKSIDANYSSLPPQLVVLGALRSSHFKLAAVCLMALLANVLAVAFSGVFKERSVTVPSTISFAPPYEHRFVSINGSVGPNMPFQEQVMLRPSGAYTGGLGSNQFLVAESNYTAGTPLPAWTDDRFMYMPFVDEDHPSIGMADEVHARTTAIGANLECRQIEAPNWRASWFSERFGQSLSNISVTVNGITCARKGIVTSLSPNEVEVGGSACQTGKVAMEFSGILEARQNASSVERDFCARLAVLGYIRDADICSRNATTNFNEKSAIFFGCHSGLVGGEADVTITNDGRIQNVSQANVTSDLSPEFLGRHFENDASNLLHQGNAYLLARFANPKWHNQSYAGDFMNYFMIKQSNSSQMTDPNQSLPSLDEVTRNLYPVYSKLFAIWLGINKRKLLVPRQKDSAFLMEGLANERQTRIFLSMPLFVVAEIILGIYVVVAVCIYLWRPGRFLPRMPTSIGAIIALFAASEAVQDMRGTSLLTSKERRKHLESLGGTYGYGTFIGADGKLHEGVEKEPLVDAVPLPGVLEKVQTGFSSKKSVFKRDRG</sequence>
<protein>
    <submittedName>
        <fullName evidence="2">Uncharacterized protein</fullName>
    </submittedName>
</protein>
<keyword evidence="1" id="KW-0812">Transmembrane</keyword>
<keyword evidence="3" id="KW-1185">Reference proteome</keyword>
<evidence type="ECO:0000256" key="1">
    <source>
        <dbReference type="SAM" id="Phobius"/>
    </source>
</evidence>
<keyword evidence="1" id="KW-0472">Membrane</keyword>
<evidence type="ECO:0000313" key="2">
    <source>
        <dbReference type="EMBL" id="KAF7680589.1"/>
    </source>
</evidence>
<dbReference type="RefSeq" id="XP_038790579.1">
    <property type="nucleotide sequence ID" value="XM_038927287.1"/>
</dbReference>
<feature type="transmembrane region" description="Helical" evidence="1">
    <location>
        <begin position="46"/>
        <end position="71"/>
    </location>
</feature>
<dbReference type="GeneID" id="62200465"/>
<feature type="transmembrane region" description="Helical" evidence="1">
    <location>
        <begin position="163"/>
        <end position="186"/>
    </location>
</feature>
<evidence type="ECO:0000313" key="3">
    <source>
        <dbReference type="Proteomes" id="UP000596902"/>
    </source>
</evidence>
<dbReference type="Proteomes" id="UP000596902">
    <property type="component" value="Unassembled WGS sequence"/>
</dbReference>
<dbReference type="PANTHER" id="PTHR37544">
    <property type="entry name" value="SPRAY-RELATED"/>
    <property type="match status" value="1"/>
</dbReference>
<dbReference type="InterPro" id="IPR021840">
    <property type="entry name" value="DUF3433"/>
</dbReference>
<feature type="transmembrane region" description="Helical" evidence="1">
    <location>
        <begin position="1170"/>
        <end position="1193"/>
    </location>
</feature>
<name>A0A8H7BAU2_9PLEO</name>
<feature type="transmembrane region" description="Helical" evidence="1">
    <location>
        <begin position="95"/>
        <end position="114"/>
    </location>
</feature>
<feature type="transmembrane region" description="Helical" evidence="1">
    <location>
        <begin position="670"/>
        <end position="690"/>
    </location>
</feature>
<dbReference type="PANTHER" id="PTHR37544:SF3">
    <property type="entry name" value="SPRAY"/>
    <property type="match status" value="1"/>
</dbReference>
<gene>
    <name evidence="2" type="ORF">GT037_002240</name>
</gene>
<dbReference type="EMBL" id="JAAABM010000002">
    <property type="protein sequence ID" value="KAF7680589.1"/>
    <property type="molecule type" value="Genomic_DNA"/>
</dbReference>
<keyword evidence="1" id="KW-1133">Transmembrane helix</keyword>
<accession>A0A8H7BAU2</accession>
<feature type="transmembrane region" description="Helical" evidence="1">
    <location>
        <begin position="138"/>
        <end position="156"/>
    </location>
</feature>
<organism evidence="2 3">
    <name type="scientific">Alternaria burnsii</name>
    <dbReference type="NCBI Taxonomy" id="1187904"/>
    <lineage>
        <taxon>Eukaryota</taxon>
        <taxon>Fungi</taxon>
        <taxon>Dikarya</taxon>
        <taxon>Ascomycota</taxon>
        <taxon>Pezizomycotina</taxon>
        <taxon>Dothideomycetes</taxon>
        <taxon>Pleosporomycetidae</taxon>
        <taxon>Pleosporales</taxon>
        <taxon>Pleosporineae</taxon>
        <taxon>Pleosporaceae</taxon>
        <taxon>Alternaria</taxon>
        <taxon>Alternaria sect. Alternaria</taxon>
    </lineage>
</organism>
<dbReference type="Pfam" id="PF11915">
    <property type="entry name" value="DUF3433"/>
    <property type="match status" value="2"/>
</dbReference>
<comment type="caution">
    <text evidence="2">The sequence shown here is derived from an EMBL/GenBank/DDBJ whole genome shotgun (WGS) entry which is preliminary data.</text>
</comment>
<feature type="transmembrane region" description="Helical" evidence="1">
    <location>
        <begin position="547"/>
        <end position="569"/>
    </location>
</feature>
<reference evidence="2" key="2">
    <citation type="submission" date="2020-08" db="EMBL/GenBank/DDBJ databases">
        <title>Draft Genome Sequence of Cumin Blight Pathogen Alternaria burnsii.</title>
        <authorList>
            <person name="Feng Z."/>
        </authorList>
    </citation>
    <scope>NUCLEOTIDE SEQUENCE</scope>
    <source>
        <strain evidence="2">CBS107.38</strain>
    </source>
</reference>